<protein>
    <submittedName>
        <fullName evidence="1">Uncharacterized protein</fullName>
    </submittedName>
</protein>
<accession>A0ABM8I5I7</accession>
<dbReference type="Proteomes" id="UP000831327">
    <property type="component" value="Chromosome"/>
</dbReference>
<sequence>MARRIAGGPWLTILPRNLLRHSSSAKFQRLVDTLVEDSAGAIAALALSRRCLRGPVRACLDALRQAAPGMPGVAPIG</sequence>
<evidence type="ECO:0000313" key="2">
    <source>
        <dbReference type="Proteomes" id="UP000831327"/>
    </source>
</evidence>
<keyword evidence="2" id="KW-1185">Reference proteome</keyword>
<organism evidence="1 2">
    <name type="scientific">Roseomonas fluvialis</name>
    <dbReference type="NCBI Taxonomy" id="1750527"/>
    <lineage>
        <taxon>Bacteria</taxon>
        <taxon>Pseudomonadati</taxon>
        <taxon>Pseudomonadota</taxon>
        <taxon>Alphaproteobacteria</taxon>
        <taxon>Acetobacterales</taxon>
        <taxon>Roseomonadaceae</taxon>
        <taxon>Roseomonas</taxon>
    </lineage>
</organism>
<gene>
    <name evidence="1" type="ORF">Rmf_14440</name>
</gene>
<proteinExistence type="predicted"/>
<evidence type="ECO:0000313" key="1">
    <source>
        <dbReference type="EMBL" id="BDG71515.1"/>
    </source>
</evidence>
<dbReference type="EMBL" id="AP025637">
    <property type="protein sequence ID" value="BDG71515.1"/>
    <property type="molecule type" value="Genomic_DNA"/>
</dbReference>
<name>A0ABM8I5I7_9PROT</name>
<reference evidence="1 2" key="1">
    <citation type="journal article" date="2016" name="Microbes Environ.">
        <title>Phylogenetically diverse aerobic anoxygenic phototrophic bacteria isolated from epilithic biofilms in Tama river, Japan.</title>
        <authorList>
            <person name="Hirose S."/>
            <person name="Matsuura K."/>
            <person name="Haruta S."/>
        </authorList>
    </citation>
    <scope>NUCLEOTIDE SEQUENCE [LARGE SCALE GENOMIC DNA]</scope>
    <source>
        <strain evidence="1 2">S08</strain>
    </source>
</reference>
<dbReference type="RefSeq" id="WP_244458785.1">
    <property type="nucleotide sequence ID" value="NZ_AP025637.1"/>
</dbReference>